<feature type="non-terminal residue" evidence="1">
    <location>
        <position position="1"/>
    </location>
</feature>
<sequence length="191" mass="21332">MILIRIVQPRLEEQDQLLMQRRSERDRKNGLRQKSVRYDIGTVQYFSVANLPTTSGQAELTTSETLKQLRLKALGTGISGQSSDYTVISRAIGHRPRNGLGFGGGDDDDNNQTRRRASGLFCFVGNWGFVCKQRDGMDCGLVFLPQSDDLAWQPAPKRRKVVNFPSASLPPQLLSRRLRRPWTAAPASCVG</sequence>
<reference evidence="1 2" key="1">
    <citation type="submission" date="2018-05" db="EMBL/GenBank/DDBJ databases">
        <title>Draft genome sequence of Scytalidium lignicola DSM 105466, a ubiquitous saprotrophic fungus.</title>
        <authorList>
            <person name="Buettner E."/>
            <person name="Gebauer A.M."/>
            <person name="Hofrichter M."/>
            <person name="Liers C."/>
            <person name="Kellner H."/>
        </authorList>
    </citation>
    <scope>NUCLEOTIDE SEQUENCE [LARGE SCALE GENOMIC DNA]</scope>
    <source>
        <strain evidence="1 2">DSM 105466</strain>
    </source>
</reference>
<dbReference type="EMBL" id="NCSJ02000050">
    <property type="protein sequence ID" value="RFU32695.1"/>
    <property type="molecule type" value="Genomic_DNA"/>
</dbReference>
<dbReference type="Proteomes" id="UP000258309">
    <property type="component" value="Unassembled WGS sequence"/>
</dbReference>
<dbReference type="AlphaFoldDB" id="A0A3E2HH90"/>
<evidence type="ECO:0000313" key="2">
    <source>
        <dbReference type="Proteomes" id="UP000258309"/>
    </source>
</evidence>
<feature type="non-terminal residue" evidence="1">
    <location>
        <position position="191"/>
    </location>
</feature>
<organism evidence="1 2">
    <name type="scientific">Scytalidium lignicola</name>
    <name type="common">Hyphomycete</name>
    <dbReference type="NCBI Taxonomy" id="5539"/>
    <lineage>
        <taxon>Eukaryota</taxon>
        <taxon>Fungi</taxon>
        <taxon>Dikarya</taxon>
        <taxon>Ascomycota</taxon>
        <taxon>Pezizomycotina</taxon>
        <taxon>Leotiomycetes</taxon>
        <taxon>Leotiomycetes incertae sedis</taxon>
        <taxon>Scytalidium</taxon>
    </lineage>
</organism>
<accession>A0A3E2HH90</accession>
<evidence type="ECO:0000313" key="1">
    <source>
        <dbReference type="EMBL" id="RFU32695.1"/>
    </source>
</evidence>
<proteinExistence type="predicted"/>
<keyword evidence="2" id="KW-1185">Reference proteome</keyword>
<gene>
    <name evidence="1" type="ORF">B7463_g3643</name>
</gene>
<comment type="caution">
    <text evidence="1">The sequence shown here is derived from an EMBL/GenBank/DDBJ whole genome shotgun (WGS) entry which is preliminary data.</text>
</comment>
<name>A0A3E2HH90_SCYLI</name>
<protein>
    <submittedName>
        <fullName evidence="1">Uncharacterized protein</fullName>
    </submittedName>
</protein>